<dbReference type="RefSeq" id="WP_184162307.1">
    <property type="nucleotide sequence ID" value="NZ_JACHLC010000001.1"/>
</dbReference>
<keyword evidence="3" id="KW-0687">Ribonucleoprotein</keyword>
<dbReference type="EMBL" id="JACHLC010000001">
    <property type="protein sequence ID" value="MBB6369425.1"/>
    <property type="molecule type" value="Genomic_DNA"/>
</dbReference>
<evidence type="ECO:0000313" key="3">
    <source>
        <dbReference type="EMBL" id="MBB6369425.1"/>
    </source>
</evidence>
<name>A0A841NEW4_9FLAO</name>
<organism evidence="3 4">
    <name type="scientific">Chryseobacterium shigense</name>
    <dbReference type="NCBI Taxonomy" id="297244"/>
    <lineage>
        <taxon>Bacteria</taxon>
        <taxon>Pseudomonadati</taxon>
        <taxon>Bacteroidota</taxon>
        <taxon>Flavobacteriia</taxon>
        <taxon>Flavobacteriales</taxon>
        <taxon>Weeksellaceae</taxon>
        <taxon>Chryseobacterium group</taxon>
        <taxon>Chryseobacterium</taxon>
    </lineage>
</organism>
<feature type="domain" description="NERD" evidence="2">
    <location>
        <begin position="28"/>
        <end position="144"/>
    </location>
</feature>
<dbReference type="PROSITE" id="PS50965">
    <property type="entry name" value="NERD"/>
    <property type="match status" value="1"/>
</dbReference>
<proteinExistence type="predicted"/>
<keyword evidence="3" id="KW-0689">Ribosomal protein</keyword>
<dbReference type="GO" id="GO:0003677">
    <property type="term" value="F:DNA binding"/>
    <property type="evidence" value="ECO:0007669"/>
    <property type="project" value="InterPro"/>
</dbReference>
<keyword evidence="4" id="KW-1185">Reference proteome</keyword>
<comment type="caution">
    <text evidence="3">The sequence shown here is derived from an EMBL/GenBank/DDBJ whole genome shotgun (WGS) entry which is preliminary data.</text>
</comment>
<dbReference type="Pfam" id="PF08378">
    <property type="entry name" value="NERD"/>
    <property type="match status" value="1"/>
</dbReference>
<dbReference type="Proteomes" id="UP000589738">
    <property type="component" value="Unassembled WGS sequence"/>
</dbReference>
<dbReference type="InterPro" id="IPR013498">
    <property type="entry name" value="Topo_IA_Znf"/>
</dbReference>
<feature type="transmembrane region" description="Helical" evidence="1">
    <location>
        <begin position="6"/>
        <end position="24"/>
    </location>
</feature>
<evidence type="ECO:0000256" key="1">
    <source>
        <dbReference type="SAM" id="Phobius"/>
    </source>
</evidence>
<dbReference type="SUPFAM" id="SSF57783">
    <property type="entry name" value="Zinc beta-ribbon"/>
    <property type="match status" value="1"/>
</dbReference>
<dbReference type="InterPro" id="IPR011528">
    <property type="entry name" value="NERD"/>
</dbReference>
<evidence type="ECO:0000259" key="2">
    <source>
        <dbReference type="PROSITE" id="PS50965"/>
    </source>
</evidence>
<evidence type="ECO:0000313" key="4">
    <source>
        <dbReference type="Proteomes" id="UP000589738"/>
    </source>
</evidence>
<dbReference type="GO" id="GO:0006265">
    <property type="term" value="P:DNA topological change"/>
    <property type="evidence" value="ECO:0007669"/>
    <property type="project" value="InterPro"/>
</dbReference>
<accession>A0A841NEW4</accession>
<dbReference type="Pfam" id="PF01396">
    <property type="entry name" value="Zn_ribbon_Top1"/>
    <property type="match status" value="1"/>
</dbReference>
<protein>
    <submittedName>
        <fullName evidence="3">Ribosomal protein L37AE/L43A</fullName>
    </submittedName>
</protein>
<dbReference type="GO" id="GO:0005694">
    <property type="term" value="C:chromosome"/>
    <property type="evidence" value="ECO:0007669"/>
    <property type="project" value="InterPro"/>
</dbReference>
<dbReference type="GO" id="GO:0005840">
    <property type="term" value="C:ribosome"/>
    <property type="evidence" value="ECO:0007669"/>
    <property type="project" value="UniProtKB-KW"/>
</dbReference>
<dbReference type="Gene3D" id="3.30.65.10">
    <property type="entry name" value="Bacterial Topoisomerase I, domain 1"/>
    <property type="match status" value="1"/>
</dbReference>
<dbReference type="GO" id="GO:0003916">
    <property type="term" value="F:DNA topoisomerase activity"/>
    <property type="evidence" value="ECO:0007669"/>
    <property type="project" value="InterPro"/>
</dbReference>
<gene>
    <name evidence="3" type="ORF">HNP36_000478</name>
</gene>
<sequence length="246" mass="28995">MDSSFLIIFLLVLGILFLLIKYYTPRIKGVIGENKVSKALKRLNSEKYIVLNNVEFRIKGSTSQIDHIIVSEYGIFVIETKNYKGWILGYENDKFWIQAIYRYRRKFYNPVLQNQSHIYALKHVLKNYKYLRYYSIITFTKRATLKTKTYTDVVYVNKLVKTIKRYDSFYLNEQTRNEVVATILNAKTNNRNKDTTRRVNSSMNKNISCPECGGNLIERNGKYGIFWGCSNFPGCTYTRNKRQSSH</sequence>
<keyword evidence="1" id="KW-0472">Membrane</keyword>
<reference evidence="3 4" key="1">
    <citation type="submission" date="2020-08" db="EMBL/GenBank/DDBJ databases">
        <title>Functional genomics of gut bacteria from endangered species of beetles.</title>
        <authorList>
            <person name="Carlos-Shanley C."/>
        </authorList>
    </citation>
    <scope>NUCLEOTIDE SEQUENCE [LARGE SCALE GENOMIC DNA]</scope>
    <source>
        <strain evidence="3 4">S00136</strain>
    </source>
</reference>
<keyword evidence="1" id="KW-0812">Transmembrane</keyword>
<keyword evidence="1" id="KW-1133">Transmembrane helix</keyword>
<dbReference type="AlphaFoldDB" id="A0A841NEW4"/>